<evidence type="ECO:0000256" key="1">
    <source>
        <dbReference type="SAM" id="MobiDB-lite"/>
    </source>
</evidence>
<evidence type="ECO:0000313" key="2">
    <source>
        <dbReference type="EMBL" id="THU75081.1"/>
    </source>
</evidence>
<name>A0A4S8KID4_MUSBA</name>
<keyword evidence="3" id="KW-1185">Reference proteome</keyword>
<comment type="caution">
    <text evidence="2">The sequence shown here is derived from an EMBL/GenBank/DDBJ whole genome shotgun (WGS) entry which is preliminary data.</text>
</comment>
<dbReference type="AlphaFoldDB" id="A0A4S8KID4"/>
<evidence type="ECO:0000313" key="3">
    <source>
        <dbReference type="Proteomes" id="UP000317650"/>
    </source>
</evidence>
<dbReference type="EMBL" id="PYDT01000001">
    <property type="protein sequence ID" value="THU75081.1"/>
    <property type="molecule type" value="Genomic_DNA"/>
</dbReference>
<protein>
    <submittedName>
        <fullName evidence="2">Uncharacterized protein</fullName>
    </submittedName>
</protein>
<feature type="region of interest" description="Disordered" evidence="1">
    <location>
        <begin position="138"/>
        <end position="169"/>
    </location>
</feature>
<proteinExistence type="predicted"/>
<accession>A0A4S8KID4</accession>
<reference evidence="2 3" key="1">
    <citation type="journal article" date="2019" name="Nat. Plants">
        <title>Genome sequencing of Musa balbisiana reveals subgenome evolution and function divergence in polyploid bananas.</title>
        <authorList>
            <person name="Yao X."/>
        </authorList>
    </citation>
    <scope>NUCLEOTIDE SEQUENCE [LARGE SCALE GENOMIC DNA]</scope>
    <source>
        <strain evidence="3">cv. DH-PKW</strain>
        <tissue evidence="2">Leaves</tissue>
    </source>
</reference>
<gene>
    <name evidence="2" type="ORF">C4D60_Mb04t40140</name>
</gene>
<sequence length="233" mass="25044">MPPLRVARSRVTPPQRVPCPCENDFFYELVLFKFEPNKNRVAAKTRPLPTPQQLPGGNRALNTATLSPATTLFLPNSDYGVSSTSDCLPLRRRTMEVTAVSSSGEFLAVTFSYVNGGFCIFLSIDETTSPPPRNIYLSQGSARTPFETNKNHDTTKPRPLPTSQQAPGRTRALNTATLSPAASLFLPDGDCGVSSASGCLPLHRRTAEATAVSSSGEFLAAAFSSVDFVLCVD</sequence>
<dbReference type="Proteomes" id="UP000317650">
    <property type="component" value="Chromosome 4"/>
</dbReference>
<organism evidence="2 3">
    <name type="scientific">Musa balbisiana</name>
    <name type="common">Banana</name>
    <dbReference type="NCBI Taxonomy" id="52838"/>
    <lineage>
        <taxon>Eukaryota</taxon>
        <taxon>Viridiplantae</taxon>
        <taxon>Streptophyta</taxon>
        <taxon>Embryophyta</taxon>
        <taxon>Tracheophyta</taxon>
        <taxon>Spermatophyta</taxon>
        <taxon>Magnoliopsida</taxon>
        <taxon>Liliopsida</taxon>
        <taxon>Zingiberales</taxon>
        <taxon>Musaceae</taxon>
        <taxon>Musa</taxon>
    </lineage>
</organism>
<feature type="compositionally biased region" description="Polar residues" evidence="1">
    <location>
        <begin position="138"/>
        <end position="148"/>
    </location>
</feature>